<dbReference type="PANTHER" id="PTHR48051">
    <property type="match status" value="1"/>
</dbReference>
<dbReference type="SUPFAM" id="SSF52058">
    <property type="entry name" value="L domain-like"/>
    <property type="match status" value="1"/>
</dbReference>
<evidence type="ECO:0000313" key="6">
    <source>
        <dbReference type="EMBL" id="KAK4466396.1"/>
    </source>
</evidence>
<dbReference type="GO" id="GO:0005524">
    <property type="term" value="F:ATP binding"/>
    <property type="evidence" value="ECO:0007669"/>
    <property type="project" value="UniProtKB-UniRule"/>
</dbReference>
<feature type="compositionally biased region" description="Acidic residues" evidence="4">
    <location>
        <begin position="410"/>
        <end position="422"/>
    </location>
</feature>
<feature type="binding site" evidence="3">
    <location>
        <position position="247"/>
    </location>
    <ligand>
        <name>ATP</name>
        <dbReference type="ChEBI" id="CHEBI:30616"/>
    </ligand>
</feature>
<dbReference type="PROSITE" id="PS51450">
    <property type="entry name" value="LRR"/>
    <property type="match status" value="1"/>
</dbReference>
<dbReference type="InterPro" id="IPR011009">
    <property type="entry name" value="Kinase-like_dom_sf"/>
</dbReference>
<dbReference type="InterPro" id="IPR001611">
    <property type="entry name" value="Leu-rich_rpt"/>
</dbReference>
<name>A0AAV9I447_9PEZI</name>
<dbReference type="EMBL" id="MU864932">
    <property type="protein sequence ID" value="KAK4466396.1"/>
    <property type="molecule type" value="Genomic_DNA"/>
</dbReference>
<feature type="domain" description="Protein kinase" evidence="5">
    <location>
        <begin position="215"/>
        <end position="498"/>
    </location>
</feature>
<dbReference type="PROSITE" id="PS50011">
    <property type="entry name" value="PROTEIN_KINASE_DOM"/>
    <property type="match status" value="1"/>
</dbReference>
<dbReference type="PANTHER" id="PTHR48051:SF1">
    <property type="entry name" value="RAS SUPPRESSOR PROTEIN 1"/>
    <property type="match status" value="1"/>
</dbReference>
<evidence type="ECO:0000256" key="2">
    <source>
        <dbReference type="ARBA" id="ARBA00022737"/>
    </source>
</evidence>
<dbReference type="InterPro" id="IPR017441">
    <property type="entry name" value="Protein_kinase_ATP_BS"/>
</dbReference>
<reference evidence="6" key="1">
    <citation type="journal article" date="2023" name="Mol. Phylogenet. Evol.">
        <title>Genome-scale phylogeny and comparative genomics of the fungal order Sordariales.</title>
        <authorList>
            <person name="Hensen N."/>
            <person name="Bonometti L."/>
            <person name="Westerberg I."/>
            <person name="Brannstrom I.O."/>
            <person name="Guillou S."/>
            <person name="Cros-Aarteil S."/>
            <person name="Calhoun S."/>
            <person name="Haridas S."/>
            <person name="Kuo A."/>
            <person name="Mondo S."/>
            <person name="Pangilinan J."/>
            <person name="Riley R."/>
            <person name="LaButti K."/>
            <person name="Andreopoulos B."/>
            <person name="Lipzen A."/>
            <person name="Chen C."/>
            <person name="Yan M."/>
            <person name="Daum C."/>
            <person name="Ng V."/>
            <person name="Clum A."/>
            <person name="Steindorff A."/>
            <person name="Ohm R.A."/>
            <person name="Martin F."/>
            <person name="Silar P."/>
            <person name="Natvig D.O."/>
            <person name="Lalanne C."/>
            <person name="Gautier V."/>
            <person name="Ament-Velasquez S.L."/>
            <person name="Kruys A."/>
            <person name="Hutchinson M.I."/>
            <person name="Powell A.J."/>
            <person name="Barry K."/>
            <person name="Miller A.N."/>
            <person name="Grigoriev I.V."/>
            <person name="Debuchy R."/>
            <person name="Gladieux P."/>
            <person name="Hiltunen Thoren M."/>
            <person name="Johannesson H."/>
        </authorList>
    </citation>
    <scope>NUCLEOTIDE SEQUENCE</scope>
    <source>
        <strain evidence="6">PSN324</strain>
    </source>
</reference>
<evidence type="ECO:0000256" key="1">
    <source>
        <dbReference type="ARBA" id="ARBA00022614"/>
    </source>
</evidence>
<dbReference type="Proteomes" id="UP001321749">
    <property type="component" value="Unassembled WGS sequence"/>
</dbReference>
<dbReference type="InterPro" id="IPR050216">
    <property type="entry name" value="LRR_domain-containing"/>
</dbReference>
<dbReference type="GO" id="GO:0005737">
    <property type="term" value="C:cytoplasm"/>
    <property type="evidence" value="ECO:0007669"/>
    <property type="project" value="TreeGrafter"/>
</dbReference>
<keyword evidence="7" id="KW-1185">Reference proteome</keyword>
<proteinExistence type="predicted"/>
<reference evidence="6" key="2">
    <citation type="submission" date="2023-06" db="EMBL/GenBank/DDBJ databases">
        <authorList>
            <consortium name="Lawrence Berkeley National Laboratory"/>
            <person name="Mondo S.J."/>
            <person name="Hensen N."/>
            <person name="Bonometti L."/>
            <person name="Westerberg I."/>
            <person name="Brannstrom I.O."/>
            <person name="Guillou S."/>
            <person name="Cros-Aarteil S."/>
            <person name="Calhoun S."/>
            <person name="Haridas S."/>
            <person name="Kuo A."/>
            <person name="Pangilinan J."/>
            <person name="Riley R."/>
            <person name="Labutti K."/>
            <person name="Andreopoulos B."/>
            <person name="Lipzen A."/>
            <person name="Chen C."/>
            <person name="Yanf M."/>
            <person name="Daum C."/>
            <person name="Ng V."/>
            <person name="Clum A."/>
            <person name="Steindorff A."/>
            <person name="Ohm R."/>
            <person name="Martin F."/>
            <person name="Silar P."/>
            <person name="Natvig D."/>
            <person name="Lalanne C."/>
            <person name="Gautier V."/>
            <person name="Ament-Velasquez S.L."/>
            <person name="Kruys A."/>
            <person name="Hutchinson M.I."/>
            <person name="Powell A.J."/>
            <person name="Barry K."/>
            <person name="Miller A.N."/>
            <person name="Grigoriev I.V."/>
            <person name="Debuchy R."/>
            <person name="Gladieux P."/>
            <person name="Thoren M.H."/>
            <person name="Johannesson H."/>
        </authorList>
    </citation>
    <scope>NUCLEOTIDE SEQUENCE</scope>
    <source>
        <strain evidence="6">PSN324</strain>
    </source>
</reference>
<keyword evidence="2" id="KW-0677">Repeat</keyword>
<dbReference type="InterPro" id="IPR000719">
    <property type="entry name" value="Prot_kinase_dom"/>
</dbReference>
<evidence type="ECO:0000256" key="4">
    <source>
        <dbReference type="SAM" id="MobiDB-lite"/>
    </source>
</evidence>
<organism evidence="6 7">
    <name type="scientific">Cladorrhinum samala</name>
    <dbReference type="NCBI Taxonomy" id="585594"/>
    <lineage>
        <taxon>Eukaryota</taxon>
        <taxon>Fungi</taxon>
        <taxon>Dikarya</taxon>
        <taxon>Ascomycota</taxon>
        <taxon>Pezizomycotina</taxon>
        <taxon>Sordariomycetes</taxon>
        <taxon>Sordariomycetidae</taxon>
        <taxon>Sordariales</taxon>
        <taxon>Podosporaceae</taxon>
        <taxon>Cladorrhinum</taxon>
    </lineage>
</organism>
<accession>A0AAV9I447</accession>
<evidence type="ECO:0000259" key="5">
    <source>
        <dbReference type="PROSITE" id="PS50011"/>
    </source>
</evidence>
<dbReference type="SMART" id="SM00219">
    <property type="entry name" value="TyrKc"/>
    <property type="match status" value="1"/>
</dbReference>
<comment type="caution">
    <text evidence="6">The sequence shown here is derived from an EMBL/GenBank/DDBJ whole genome shotgun (WGS) entry which is preliminary data.</text>
</comment>
<dbReference type="InterPro" id="IPR020635">
    <property type="entry name" value="Tyr_kinase_cat_dom"/>
</dbReference>
<dbReference type="PROSITE" id="PS00107">
    <property type="entry name" value="PROTEIN_KINASE_ATP"/>
    <property type="match status" value="1"/>
</dbReference>
<dbReference type="InterPro" id="IPR032675">
    <property type="entry name" value="LRR_dom_sf"/>
</dbReference>
<dbReference type="Gene3D" id="3.80.10.10">
    <property type="entry name" value="Ribonuclease Inhibitor"/>
    <property type="match status" value="1"/>
</dbReference>
<dbReference type="SUPFAM" id="SSF56112">
    <property type="entry name" value="Protein kinase-like (PK-like)"/>
    <property type="match status" value="1"/>
</dbReference>
<evidence type="ECO:0000256" key="3">
    <source>
        <dbReference type="PROSITE-ProRule" id="PRU10141"/>
    </source>
</evidence>
<gene>
    <name evidence="6" type="ORF">QBC42DRAFT_327915</name>
</gene>
<keyword evidence="1" id="KW-0433">Leucine-rich repeat</keyword>
<sequence>MAEIHNLETLKNGGYKDAPLTSFKLTCSLPSFPLEIFEFGSTLTHLDLSGTGLSSLPANFSTALPNLKILFLSSCNFTTFPSVLSTHPNLSMVAFRSNRMTSIPEDSLPLNLRWLILTDNLLPSLPSSLGTSCPKLQKLMLSGNLLTSLPESMSSLANLSLLRLSANRFSSLPKWLLALPKLAFLSFAGNPCSAPKSSGAKTPFGLEHVPYSSLTIHSPPLGEGASGVISRADWARSPAYSEEVAVKVFRGRLTSDGTPADEMAACLAAGSHESLITVLGKIDELPAESDRGGAGGGGGGGAGETVGGIVMSLIPDDYKVLGRPPSFDTCTRDVFPDSTREVWKARGEAAVAEVVEMLIGLAGAGEHLHRRGIMHGDFYAHNVLVWKEGKHALLGDFGGATVYAGMDGRDEQEEGEEEEEEKEDKFDGSRLEKLEVLAFGWLVDDWIGLLGKETAEESAPQEKGMRKGLEELRDRCVVEDVQGRPTFEEIVEVLEGMMGWRAMMRIPEVPN</sequence>
<keyword evidence="3" id="KW-0547">Nucleotide-binding</keyword>
<dbReference type="AlphaFoldDB" id="A0AAV9I447"/>
<keyword evidence="3" id="KW-0067">ATP-binding</keyword>
<dbReference type="GO" id="GO:0004713">
    <property type="term" value="F:protein tyrosine kinase activity"/>
    <property type="evidence" value="ECO:0007669"/>
    <property type="project" value="InterPro"/>
</dbReference>
<dbReference type="SMART" id="SM00369">
    <property type="entry name" value="LRR_TYP"/>
    <property type="match status" value="5"/>
</dbReference>
<protein>
    <recommendedName>
        <fullName evidence="5">Protein kinase domain-containing protein</fullName>
    </recommendedName>
</protein>
<dbReference type="Pfam" id="PF13855">
    <property type="entry name" value="LRR_8"/>
    <property type="match status" value="1"/>
</dbReference>
<evidence type="ECO:0000313" key="7">
    <source>
        <dbReference type="Proteomes" id="UP001321749"/>
    </source>
</evidence>
<dbReference type="Gene3D" id="1.10.510.10">
    <property type="entry name" value="Transferase(Phosphotransferase) domain 1"/>
    <property type="match status" value="1"/>
</dbReference>
<feature type="region of interest" description="Disordered" evidence="4">
    <location>
        <begin position="408"/>
        <end position="427"/>
    </location>
</feature>
<dbReference type="InterPro" id="IPR003591">
    <property type="entry name" value="Leu-rich_rpt_typical-subtyp"/>
</dbReference>
<dbReference type="SMART" id="SM00364">
    <property type="entry name" value="LRR_BAC"/>
    <property type="match status" value="4"/>
</dbReference>